<organism evidence="1 2">
    <name type="scientific">Lactuca sativa</name>
    <name type="common">Garden lettuce</name>
    <dbReference type="NCBI Taxonomy" id="4236"/>
    <lineage>
        <taxon>Eukaryota</taxon>
        <taxon>Viridiplantae</taxon>
        <taxon>Streptophyta</taxon>
        <taxon>Embryophyta</taxon>
        <taxon>Tracheophyta</taxon>
        <taxon>Spermatophyta</taxon>
        <taxon>Magnoliopsida</taxon>
        <taxon>eudicotyledons</taxon>
        <taxon>Gunneridae</taxon>
        <taxon>Pentapetalae</taxon>
        <taxon>asterids</taxon>
        <taxon>campanulids</taxon>
        <taxon>Asterales</taxon>
        <taxon>Asteraceae</taxon>
        <taxon>Cichorioideae</taxon>
        <taxon>Cichorieae</taxon>
        <taxon>Lactucinae</taxon>
        <taxon>Lactuca</taxon>
    </lineage>
</organism>
<proteinExistence type="predicted"/>
<gene>
    <name evidence="1" type="ORF">LSAT_V11C800416310</name>
</gene>
<dbReference type="EMBL" id="NBSK02000008">
    <property type="protein sequence ID" value="KAJ0190614.1"/>
    <property type="molecule type" value="Genomic_DNA"/>
</dbReference>
<keyword evidence="2" id="KW-1185">Reference proteome</keyword>
<reference evidence="1 2" key="1">
    <citation type="journal article" date="2017" name="Nat. Commun.">
        <title>Genome assembly with in vitro proximity ligation data and whole-genome triplication in lettuce.</title>
        <authorList>
            <person name="Reyes-Chin-Wo S."/>
            <person name="Wang Z."/>
            <person name="Yang X."/>
            <person name="Kozik A."/>
            <person name="Arikit S."/>
            <person name="Song C."/>
            <person name="Xia L."/>
            <person name="Froenicke L."/>
            <person name="Lavelle D.O."/>
            <person name="Truco M.J."/>
            <person name="Xia R."/>
            <person name="Zhu S."/>
            <person name="Xu C."/>
            <person name="Xu H."/>
            <person name="Xu X."/>
            <person name="Cox K."/>
            <person name="Korf I."/>
            <person name="Meyers B.C."/>
            <person name="Michelmore R.W."/>
        </authorList>
    </citation>
    <scope>NUCLEOTIDE SEQUENCE [LARGE SCALE GENOMIC DNA]</scope>
    <source>
        <strain evidence="2">cv. Salinas</strain>
        <tissue evidence="1">Seedlings</tissue>
    </source>
</reference>
<dbReference type="Proteomes" id="UP000235145">
    <property type="component" value="Unassembled WGS sequence"/>
</dbReference>
<evidence type="ECO:0000313" key="1">
    <source>
        <dbReference type="EMBL" id="KAJ0190614.1"/>
    </source>
</evidence>
<name>A0A9R1WXV3_LACSA</name>
<accession>A0A9R1WXV3</accession>
<evidence type="ECO:0000313" key="2">
    <source>
        <dbReference type="Proteomes" id="UP000235145"/>
    </source>
</evidence>
<protein>
    <submittedName>
        <fullName evidence="1">Uncharacterized protein</fullName>
    </submittedName>
</protein>
<comment type="caution">
    <text evidence="1">The sequence shown here is derived from an EMBL/GenBank/DDBJ whole genome shotgun (WGS) entry which is preliminary data.</text>
</comment>
<dbReference type="AlphaFoldDB" id="A0A9R1WXV3"/>
<sequence length="134" mass="15489">MVDIDKFSIHDVDAIIIRLRYNVPPIVYYHFLVPSGDFHFGLNPLGNDDDLCNFAQYVSDHKLMRVYTEHGVTNLRTYFMNPKLVTKVIIVEMDEIYENDDNENPAAEVQPLTIPLISSPVFRRTITNSNIPYV</sequence>